<reference evidence="1" key="1">
    <citation type="submission" date="2018-11" db="EMBL/GenBank/DDBJ databases">
        <authorList>
            <person name="Grassa J C."/>
        </authorList>
    </citation>
    <scope>NUCLEOTIDE SEQUENCE [LARGE SCALE GENOMIC DNA]</scope>
</reference>
<reference evidence="1" key="2">
    <citation type="submission" date="2021-03" db="UniProtKB">
        <authorList>
            <consortium name="EnsemblPlants"/>
        </authorList>
    </citation>
    <scope>IDENTIFICATION</scope>
</reference>
<sequence length="274" mass="30768">MDRPLGIHGAGFYPKPIIPQHMELDKVAYLLLDNGDWDVPKLHLLFEQETISNVLKGGKPCGNVHYFSSLVEQTFGNLKCWSAIKFFGGEFFLMLSLSMLSLPKECILKMSLALFVGRGIMLVVDSGARLWDWVKFLWSLKSRGVEVDKLFLYASIVVDTIWKARNDKVHNNFLSNINHCVDSITFGYTDYGSGLFSLPDDAIPHGWTPPLEEWIKINCDVKVGCCSMCGVALARDHTGSILWVATNMLNFTDPLIGEASAYQLAMEKADYDLF</sequence>
<dbReference type="Proteomes" id="UP000596661">
    <property type="component" value="Chromosome 6"/>
</dbReference>
<evidence type="ECO:0000313" key="2">
    <source>
        <dbReference type="Proteomes" id="UP000596661"/>
    </source>
</evidence>
<name>A0A803Q0U8_CANSA</name>
<evidence type="ECO:0000313" key="1">
    <source>
        <dbReference type="EnsemblPlants" id="cds.evm.model.06.994"/>
    </source>
</evidence>
<protein>
    <submittedName>
        <fullName evidence="1">Uncharacterized protein</fullName>
    </submittedName>
</protein>
<dbReference type="EnsemblPlants" id="evm.model.06.994">
    <property type="protein sequence ID" value="cds.evm.model.06.994"/>
    <property type="gene ID" value="evm.TU.06.994"/>
</dbReference>
<accession>A0A803Q0U8</accession>
<dbReference type="Gramene" id="evm.model.06.994">
    <property type="protein sequence ID" value="cds.evm.model.06.994"/>
    <property type="gene ID" value="evm.TU.06.994"/>
</dbReference>
<organism evidence="1 2">
    <name type="scientific">Cannabis sativa</name>
    <name type="common">Hemp</name>
    <name type="synonym">Marijuana</name>
    <dbReference type="NCBI Taxonomy" id="3483"/>
    <lineage>
        <taxon>Eukaryota</taxon>
        <taxon>Viridiplantae</taxon>
        <taxon>Streptophyta</taxon>
        <taxon>Embryophyta</taxon>
        <taxon>Tracheophyta</taxon>
        <taxon>Spermatophyta</taxon>
        <taxon>Magnoliopsida</taxon>
        <taxon>eudicotyledons</taxon>
        <taxon>Gunneridae</taxon>
        <taxon>Pentapetalae</taxon>
        <taxon>rosids</taxon>
        <taxon>fabids</taxon>
        <taxon>Rosales</taxon>
        <taxon>Cannabaceae</taxon>
        <taxon>Cannabis</taxon>
    </lineage>
</organism>
<dbReference type="EMBL" id="UZAU01000586">
    <property type="status" value="NOT_ANNOTATED_CDS"/>
    <property type="molecule type" value="Genomic_DNA"/>
</dbReference>
<keyword evidence="2" id="KW-1185">Reference proteome</keyword>
<proteinExistence type="predicted"/>
<dbReference type="AlphaFoldDB" id="A0A803Q0U8"/>